<accession>A0A1L9VNB5</accession>
<dbReference type="AlphaFoldDB" id="A0A1L9VNB5"/>
<sequence length="348" mass="39735">KWVHHPYKDHAGQPATLLIYKETDPEDREQDLEAQPEFAFQVYSTIPLDSDHEALCQYLAQEIDFRPGPAFEIYAPQPDAFACVEHQRREIAHRKRIRPGEDFFPGIAKVEPNEFDRLPQGFLLVITSDVYRAGFQAHDHYEKGTGPLLVTFNRSFPGKTVVDVRSRCTTAPPYWEDVDYEPNPCPERNEITVQKCQDIWEVKWGLKWTFRRSIQRDFHYDYGLLDDEGEPFPVDQGISHEDRQLLDSKADSLALGNFTVASQPDGAVTITTAPMASEPDLRYIIHVAFPLSDLHLAQVAKAFTSTLMEKISGSKSVYLEFHSSYVSFSHIVAKHRALLESRPEITIG</sequence>
<keyword evidence="2" id="KW-1185">Reference proteome</keyword>
<gene>
    <name evidence="1" type="ORF">ASPGLDRAFT_111186</name>
</gene>
<feature type="non-terminal residue" evidence="1">
    <location>
        <position position="1"/>
    </location>
</feature>
<evidence type="ECO:0000313" key="1">
    <source>
        <dbReference type="EMBL" id="OJJ85427.1"/>
    </source>
</evidence>
<organism evidence="1 2">
    <name type="scientific">Aspergillus glaucus CBS 516.65</name>
    <dbReference type="NCBI Taxonomy" id="1160497"/>
    <lineage>
        <taxon>Eukaryota</taxon>
        <taxon>Fungi</taxon>
        <taxon>Dikarya</taxon>
        <taxon>Ascomycota</taxon>
        <taxon>Pezizomycotina</taxon>
        <taxon>Eurotiomycetes</taxon>
        <taxon>Eurotiomycetidae</taxon>
        <taxon>Eurotiales</taxon>
        <taxon>Aspergillaceae</taxon>
        <taxon>Aspergillus</taxon>
        <taxon>Aspergillus subgen. Aspergillus</taxon>
    </lineage>
</organism>
<dbReference type="VEuPathDB" id="FungiDB:ASPGLDRAFT_111186"/>
<dbReference type="STRING" id="1160497.A0A1L9VNB5"/>
<dbReference type="GeneID" id="34455846"/>
<proteinExistence type="predicted"/>
<name>A0A1L9VNB5_ASPGL</name>
<feature type="non-terminal residue" evidence="1">
    <location>
        <position position="348"/>
    </location>
</feature>
<reference evidence="2" key="1">
    <citation type="journal article" date="2017" name="Genome Biol.">
        <title>Comparative genomics reveals high biological diversity and specific adaptations in the industrially and medically important fungal genus Aspergillus.</title>
        <authorList>
            <person name="de Vries R.P."/>
            <person name="Riley R."/>
            <person name="Wiebenga A."/>
            <person name="Aguilar-Osorio G."/>
            <person name="Amillis S."/>
            <person name="Uchima C.A."/>
            <person name="Anderluh G."/>
            <person name="Asadollahi M."/>
            <person name="Askin M."/>
            <person name="Barry K."/>
            <person name="Battaglia E."/>
            <person name="Bayram O."/>
            <person name="Benocci T."/>
            <person name="Braus-Stromeyer S.A."/>
            <person name="Caldana C."/>
            <person name="Canovas D."/>
            <person name="Cerqueira G.C."/>
            <person name="Chen F."/>
            <person name="Chen W."/>
            <person name="Choi C."/>
            <person name="Clum A."/>
            <person name="Dos Santos R.A."/>
            <person name="Damasio A.R."/>
            <person name="Diallinas G."/>
            <person name="Emri T."/>
            <person name="Fekete E."/>
            <person name="Flipphi M."/>
            <person name="Freyberg S."/>
            <person name="Gallo A."/>
            <person name="Gournas C."/>
            <person name="Habgood R."/>
            <person name="Hainaut M."/>
            <person name="Harispe M.L."/>
            <person name="Henrissat B."/>
            <person name="Hilden K.S."/>
            <person name="Hope R."/>
            <person name="Hossain A."/>
            <person name="Karabika E."/>
            <person name="Karaffa L."/>
            <person name="Karanyi Z."/>
            <person name="Krasevec N."/>
            <person name="Kuo A."/>
            <person name="Kusch H."/>
            <person name="LaButti K."/>
            <person name="Lagendijk E.L."/>
            <person name="Lapidus A."/>
            <person name="Levasseur A."/>
            <person name="Lindquist E."/>
            <person name="Lipzen A."/>
            <person name="Logrieco A.F."/>
            <person name="MacCabe A."/>
            <person name="Maekelae M.R."/>
            <person name="Malavazi I."/>
            <person name="Melin P."/>
            <person name="Meyer V."/>
            <person name="Mielnichuk N."/>
            <person name="Miskei M."/>
            <person name="Molnar A.P."/>
            <person name="Mule G."/>
            <person name="Ngan C.Y."/>
            <person name="Orejas M."/>
            <person name="Orosz E."/>
            <person name="Ouedraogo J.P."/>
            <person name="Overkamp K.M."/>
            <person name="Park H.-S."/>
            <person name="Perrone G."/>
            <person name="Piumi F."/>
            <person name="Punt P.J."/>
            <person name="Ram A.F."/>
            <person name="Ramon A."/>
            <person name="Rauscher S."/>
            <person name="Record E."/>
            <person name="Riano-Pachon D.M."/>
            <person name="Robert V."/>
            <person name="Roehrig J."/>
            <person name="Ruller R."/>
            <person name="Salamov A."/>
            <person name="Salih N.S."/>
            <person name="Samson R.A."/>
            <person name="Sandor E."/>
            <person name="Sanguinetti M."/>
            <person name="Schuetze T."/>
            <person name="Sepcic K."/>
            <person name="Shelest E."/>
            <person name="Sherlock G."/>
            <person name="Sophianopoulou V."/>
            <person name="Squina F.M."/>
            <person name="Sun H."/>
            <person name="Susca A."/>
            <person name="Todd R.B."/>
            <person name="Tsang A."/>
            <person name="Unkles S.E."/>
            <person name="van de Wiele N."/>
            <person name="van Rossen-Uffink D."/>
            <person name="Oliveira J.V."/>
            <person name="Vesth T.C."/>
            <person name="Visser J."/>
            <person name="Yu J.-H."/>
            <person name="Zhou M."/>
            <person name="Andersen M.R."/>
            <person name="Archer D.B."/>
            <person name="Baker S.E."/>
            <person name="Benoit I."/>
            <person name="Brakhage A.A."/>
            <person name="Braus G.H."/>
            <person name="Fischer R."/>
            <person name="Frisvad J.C."/>
            <person name="Goldman G.H."/>
            <person name="Houbraken J."/>
            <person name="Oakley B."/>
            <person name="Pocsi I."/>
            <person name="Scazzocchio C."/>
            <person name="Seiboth B."/>
            <person name="vanKuyk P.A."/>
            <person name="Wortman J."/>
            <person name="Dyer P.S."/>
            <person name="Grigoriev I.V."/>
        </authorList>
    </citation>
    <scope>NUCLEOTIDE SEQUENCE [LARGE SCALE GENOMIC DNA]</scope>
    <source>
        <strain evidence="2">CBS 516.65</strain>
    </source>
</reference>
<evidence type="ECO:0000313" key="2">
    <source>
        <dbReference type="Proteomes" id="UP000184300"/>
    </source>
</evidence>
<dbReference type="OrthoDB" id="4276722at2759"/>
<protein>
    <submittedName>
        <fullName evidence="1">Uncharacterized protein</fullName>
    </submittedName>
</protein>
<dbReference type="EMBL" id="KV878894">
    <property type="protein sequence ID" value="OJJ85427.1"/>
    <property type="molecule type" value="Genomic_DNA"/>
</dbReference>
<dbReference type="Proteomes" id="UP000184300">
    <property type="component" value="Unassembled WGS sequence"/>
</dbReference>
<dbReference type="RefSeq" id="XP_022402125.1">
    <property type="nucleotide sequence ID" value="XM_022539585.1"/>
</dbReference>